<feature type="compositionally biased region" description="Basic residues" evidence="1">
    <location>
        <begin position="439"/>
        <end position="448"/>
    </location>
</feature>
<name>A0AAD3HIB2_9CHLO</name>
<dbReference type="Gene3D" id="2.60.120.10">
    <property type="entry name" value="Jelly Rolls"/>
    <property type="match status" value="1"/>
</dbReference>
<feature type="domain" description="Cyclic nucleotide-binding" evidence="2">
    <location>
        <begin position="93"/>
        <end position="141"/>
    </location>
</feature>
<feature type="region of interest" description="Disordered" evidence="1">
    <location>
        <begin position="392"/>
        <end position="481"/>
    </location>
</feature>
<evidence type="ECO:0000313" key="3">
    <source>
        <dbReference type="EMBL" id="GFR42364.1"/>
    </source>
</evidence>
<accession>A0AAD3HIB2</accession>
<feature type="compositionally biased region" description="Low complexity" evidence="1">
    <location>
        <begin position="199"/>
        <end position="210"/>
    </location>
</feature>
<feature type="compositionally biased region" description="Pro residues" evidence="1">
    <location>
        <begin position="452"/>
        <end position="468"/>
    </location>
</feature>
<feature type="compositionally biased region" description="Basic residues" evidence="1">
    <location>
        <begin position="334"/>
        <end position="343"/>
    </location>
</feature>
<sequence length="481" mass="51074">MRPSATDDSLGKAGPTEVVADAPGGNEGNKERWPPARPFSQASAASFRVPGGGGAAGEAVRPGLRRAYLTLAPEARTESYLEVMDEVLVSAPALSRLTRSARLAVARKAHVVEFPPGAALCTRGAPQECILVVMSGEVEVVEGRGNDLPAASSLLAAVTSPPARPPINPNRPPSPPASSRDSSPRGASRGRAGGREEQPTSPTTQSPASPSRRHPHPHHHHPHAGLRISPDPLLCLGAGGLGGTSPPVSPSPSPSPTSQLPLPLPHPQGGALPLQLERRHVPHPAILQHLQHQHTSQHHHHLHQASLGGHSGRYQQQLSRGGTPASPTPPLRQPHTHTQQRGRCRRVGHLRGQQEHQSAPRLLCCCCRCQQPLPPPPPAPHPLPSGHLVGAARRARRHPRGGQHRGVGGWRWEPQPAARLQAGRCQHEQQPQRGQLGQWRRRRRRAQHQPRAPAPPPGHIPASPPALPPAAAVLPGRGGRG</sequence>
<dbReference type="EMBL" id="BMAR01000003">
    <property type="protein sequence ID" value="GFR42364.1"/>
    <property type="molecule type" value="Genomic_DNA"/>
</dbReference>
<feature type="compositionally biased region" description="Basic residues" evidence="1">
    <location>
        <begin position="393"/>
        <end position="403"/>
    </location>
</feature>
<feature type="compositionally biased region" description="Low complexity" evidence="1">
    <location>
        <begin position="177"/>
        <end position="190"/>
    </location>
</feature>
<dbReference type="InterPro" id="IPR018490">
    <property type="entry name" value="cNMP-bd_dom_sf"/>
</dbReference>
<proteinExistence type="predicted"/>
<dbReference type="SUPFAM" id="SSF51206">
    <property type="entry name" value="cAMP-binding domain-like"/>
    <property type="match status" value="1"/>
</dbReference>
<dbReference type="Proteomes" id="UP001054857">
    <property type="component" value="Unassembled WGS sequence"/>
</dbReference>
<evidence type="ECO:0000313" key="4">
    <source>
        <dbReference type="Proteomes" id="UP001054857"/>
    </source>
</evidence>
<protein>
    <recommendedName>
        <fullName evidence="2">Cyclic nucleotide-binding domain-containing protein</fullName>
    </recommendedName>
</protein>
<feature type="region of interest" description="Disordered" evidence="1">
    <location>
        <begin position="159"/>
        <end position="272"/>
    </location>
</feature>
<feature type="region of interest" description="Disordered" evidence="1">
    <location>
        <begin position="1"/>
        <end position="57"/>
    </location>
</feature>
<evidence type="ECO:0000259" key="2">
    <source>
        <dbReference type="PROSITE" id="PS50042"/>
    </source>
</evidence>
<evidence type="ECO:0000256" key="1">
    <source>
        <dbReference type="SAM" id="MobiDB-lite"/>
    </source>
</evidence>
<feature type="compositionally biased region" description="Pro residues" evidence="1">
    <location>
        <begin position="162"/>
        <end position="176"/>
    </location>
</feature>
<dbReference type="PROSITE" id="PS50042">
    <property type="entry name" value="CNMP_BINDING_3"/>
    <property type="match status" value="1"/>
</dbReference>
<feature type="region of interest" description="Disordered" evidence="1">
    <location>
        <begin position="291"/>
        <end position="343"/>
    </location>
</feature>
<comment type="caution">
    <text evidence="3">The sequence shown here is derived from an EMBL/GenBank/DDBJ whole genome shotgun (WGS) entry which is preliminary data.</text>
</comment>
<feature type="compositionally biased region" description="Basic residues" evidence="1">
    <location>
        <begin position="291"/>
        <end position="303"/>
    </location>
</feature>
<keyword evidence="4" id="KW-1185">Reference proteome</keyword>
<dbReference type="InterPro" id="IPR000595">
    <property type="entry name" value="cNMP-bd_dom"/>
</dbReference>
<organism evidence="3 4">
    <name type="scientific">Astrephomene gubernaculifera</name>
    <dbReference type="NCBI Taxonomy" id="47775"/>
    <lineage>
        <taxon>Eukaryota</taxon>
        <taxon>Viridiplantae</taxon>
        <taxon>Chlorophyta</taxon>
        <taxon>core chlorophytes</taxon>
        <taxon>Chlorophyceae</taxon>
        <taxon>CS clade</taxon>
        <taxon>Chlamydomonadales</taxon>
        <taxon>Astrephomenaceae</taxon>
        <taxon>Astrephomene</taxon>
    </lineage>
</organism>
<feature type="compositionally biased region" description="Low complexity" evidence="1">
    <location>
        <begin position="256"/>
        <end position="272"/>
    </location>
</feature>
<dbReference type="InterPro" id="IPR014710">
    <property type="entry name" value="RmlC-like_jellyroll"/>
</dbReference>
<gene>
    <name evidence="3" type="ORF">Agub_g3021</name>
</gene>
<feature type="compositionally biased region" description="Basic residues" evidence="1">
    <location>
        <begin position="211"/>
        <end position="224"/>
    </location>
</feature>
<feature type="compositionally biased region" description="Low complexity" evidence="1">
    <location>
        <begin position="428"/>
        <end position="438"/>
    </location>
</feature>
<reference evidence="3 4" key="1">
    <citation type="journal article" date="2021" name="Sci. Rep.">
        <title>Genome sequencing of the multicellular alga Astrephomene provides insights into convergent evolution of germ-soma differentiation.</title>
        <authorList>
            <person name="Yamashita S."/>
            <person name="Yamamoto K."/>
            <person name="Matsuzaki R."/>
            <person name="Suzuki S."/>
            <person name="Yamaguchi H."/>
            <person name="Hirooka S."/>
            <person name="Minakuchi Y."/>
            <person name="Miyagishima S."/>
            <person name="Kawachi M."/>
            <person name="Toyoda A."/>
            <person name="Nozaki H."/>
        </authorList>
    </citation>
    <scope>NUCLEOTIDE SEQUENCE [LARGE SCALE GENOMIC DNA]</scope>
    <source>
        <strain evidence="3 4">NIES-4017</strain>
    </source>
</reference>
<dbReference type="AlphaFoldDB" id="A0AAD3HIB2"/>